<reference evidence="1 2" key="1">
    <citation type="journal article" date="2021" name="Angew. Chem. Int. Ed. Engl.">
        <title>A novel family of nonribosomal peptides modulate collective behavior in Pseudovibrio bacteria isolated from marine sponges.</title>
        <authorList>
            <person name="Ioca L.P."/>
            <person name="Dai Y."/>
            <person name="Kunakom S."/>
            <person name="Diaz-Espinosa J."/>
            <person name="Krunic A."/>
            <person name="Crnkovic C.M."/>
            <person name="Orjala J."/>
            <person name="Sanchez L.M."/>
            <person name="Ferreira A.G."/>
            <person name="Berlinck R.G.S."/>
            <person name="Eustaquio A.S."/>
        </authorList>
    </citation>
    <scope>NUCLEOTIDE SEQUENCE [LARGE SCALE GENOMIC DNA]</scope>
    <source>
        <strain evidence="1 2">Ab134</strain>
    </source>
</reference>
<gene>
    <name evidence="1" type="ORF">KGB56_19050</name>
</gene>
<organism evidence="1 2">
    <name type="scientific">Pseudovibrio brasiliensis</name>
    <dbReference type="NCBI Taxonomy" id="1898042"/>
    <lineage>
        <taxon>Bacteria</taxon>
        <taxon>Pseudomonadati</taxon>
        <taxon>Pseudomonadota</taxon>
        <taxon>Alphaproteobacteria</taxon>
        <taxon>Hyphomicrobiales</taxon>
        <taxon>Stappiaceae</taxon>
        <taxon>Pseudovibrio</taxon>
    </lineage>
</organism>
<keyword evidence="2" id="KW-1185">Reference proteome</keyword>
<sequence length="92" mass="10152">MPAVKTLDHSAAEALCNSFGIEILPFNVRFHTGVDVPPQICGSARLQRLIERHGEDVVWKALYALLNTTYDSKQLQSAVVSALVDLLLQYPS</sequence>
<dbReference type="EMBL" id="CP074126">
    <property type="protein sequence ID" value="QUS55401.1"/>
    <property type="molecule type" value="Genomic_DNA"/>
</dbReference>
<name>A0ABX8AP09_9HYPH</name>
<dbReference type="RefSeq" id="WP_075698027.1">
    <property type="nucleotide sequence ID" value="NZ_CP074126.1"/>
</dbReference>
<evidence type="ECO:0000313" key="1">
    <source>
        <dbReference type="EMBL" id="QUS55401.1"/>
    </source>
</evidence>
<accession>A0ABX8AP09</accession>
<evidence type="ECO:0000313" key="2">
    <source>
        <dbReference type="Proteomes" id="UP000680706"/>
    </source>
</evidence>
<protein>
    <submittedName>
        <fullName evidence="1">Uncharacterized protein</fullName>
    </submittedName>
</protein>
<proteinExistence type="predicted"/>
<dbReference type="Proteomes" id="UP000680706">
    <property type="component" value="Chromosome"/>
</dbReference>